<accession>A0ABV0XHL8</accession>
<dbReference type="Proteomes" id="UP001469553">
    <property type="component" value="Unassembled WGS sequence"/>
</dbReference>
<comment type="caution">
    <text evidence="1">The sequence shown here is derived from an EMBL/GenBank/DDBJ whole genome shotgun (WGS) entry which is preliminary data.</text>
</comment>
<dbReference type="EMBL" id="JAHRIP010002518">
    <property type="protein sequence ID" value="MEQ2280958.1"/>
    <property type="molecule type" value="Genomic_DNA"/>
</dbReference>
<evidence type="ECO:0000313" key="1">
    <source>
        <dbReference type="EMBL" id="MEQ2280958.1"/>
    </source>
</evidence>
<gene>
    <name evidence="1" type="ORF">AMECASPLE_025508</name>
</gene>
<protein>
    <submittedName>
        <fullName evidence="1">Uncharacterized protein</fullName>
    </submittedName>
</protein>
<name>A0ABV0XHL8_9TELE</name>
<organism evidence="1 2">
    <name type="scientific">Ameca splendens</name>
    <dbReference type="NCBI Taxonomy" id="208324"/>
    <lineage>
        <taxon>Eukaryota</taxon>
        <taxon>Metazoa</taxon>
        <taxon>Chordata</taxon>
        <taxon>Craniata</taxon>
        <taxon>Vertebrata</taxon>
        <taxon>Euteleostomi</taxon>
        <taxon>Actinopterygii</taxon>
        <taxon>Neopterygii</taxon>
        <taxon>Teleostei</taxon>
        <taxon>Neoteleostei</taxon>
        <taxon>Acanthomorphata</taxon>
        <taxon>Ovalentaria</taxon>
        <taxon>Atherinomorphae</taxon>
        <taxon>Cyprinodontiformes</taxon>
        <taxon>Goodeidae</taxon>
        <taxon>Ameca</taxon>
    </lineage>
</organism>
<keyword evidence="2" id="KW-1185">Reference proteome</keyword>
<sequence>MARGHLRWPDHFTDTNHGNVSFCKAGTDRLCERAAIRGKMGKLEFPSCFVKAFIPASPLREEKETWL</sequence>
<evidence type="ECO:0000313" key="2">
    <source>
        <dbReference type="Proteomes" id="UP001469553"/>
    </source>
</evidence>
<proteinExistence type="predicted"/>
<reference evidence="1 2" key="1">
    <citation type="submission" date="2021-06" db="EMBL/GenBank/DDBJ databases">
        <authorList>
            <person name="Palmer J.M."/>
        </authorList>
    </citation>
    <scope>NUCLEOTIDE SEQUENCE [LARGE SCALE GENOMIC DNA]</scope>
    <source>
        <strain evidence="1 2">AS_MEX2019</strain>
        <tissue evidence="1">Muscle</tissue>
    </source>
</reference>